<evidence type="ECO:0000256" key="8">
    <source>
        <dbReference type="ARBA" id="ARBA00022741"/>
    </source>
</evidence>
<keyword evidence="15" id="KW-0472">Membrane</keyword>
<dbReference type="OrthoDB" id="1413014at2759"/>
<evidence type="ECO:0000259" key="18">
    <source>
        <dbReference type="SMART" id="SM00382"/>
    </source>
</evidence>
<evidence type="ECO:0000256" key="6">
    <source>
        <dbReference type="ARBA" id="ARBA00022692"/>
    </source>
</evidence>
<dbReference type="InterPro" id="IPR000642">
    <property type="entry name" value="Peptidase_M41"/>
</dbReference>
<keyword evidence="7" id="KW-0479">Metal-binding</keyword>
<comment type="caution">
    <text evidence="19">The sequence shown here is derived from an EMBL/GenBank/DDBJ whole genome shotgun (WGS) entry which is preliminary data.</text>
</comment>
<keyword evidence="10" id="KW-0862">Zinc</keyword>
<comment type="cofactor">
    <cofactor evidence="1">
        <name>Zn(2+)</name>
        <dbReference type="ChEBI" id="CHEBI:29105"/>
    </cofactor>
</comment>
<dbReference type="GO" id="GO:0004222">
    <property type="term" value="F:metalloendopeptidase activity"/>
    <property type="evidence" value="ECO:0007669"/>
    <property type="project" value="InterPro"/>
</dbReference>
<dbReference type="SMART" id="SM00382">
    <property type="entry name" value="AAA"/>
    <property type="match status" value="1"/>
</dbReference>
<evidence type="ECO:0000256" key="17">
    <source>
        <dbReference type="SAM" id="MobiDB-lite"/>
    </source>
</evidence>
<feature type="region of interest" description="Disordered" evidence="17">
    <location>
        <begin position="628"/>
        <end position="659"/>
    </location>
</feature>
<evidence type="ECO:0000256" key="10">
    <source>
        <dbReference type="ARBA" id="ARBA00022833"/>
    </source>
</evidence>
<reference evidence="19 20" key="1">
    <citation type="submission" date="2013-07" db="EMBL/GenBank/DDBJ databases">
        <authorList>
            <person name="Stoco P.H."/>
            <person name="Wagner G."/>
            <person name="Gerber A."/>
            <person name="Zaha A."/>
            <person name="Thompson C."/>
            <person name="Bartholomeu D.C."/>
            <person name="Luckemeyer D.D."/>
            <person name="Bahia D."/>
            <person name="Loreto E."/>
            <person name="Prestes E.B."/>
            <person name="Lima F.M."/>
            <person name="Rodrigues-Luiz G."/>
            <person name="Vallejo G.A."/>
            <person name="Filho J.F."/>
            <person name="Monteiro K.M."/>
            <person name="Tyler K.M."/>
            <person name="de Almeida L.G."/>
            <person name="Ortiz M.F."/>
            <person name="Siervo M.A."/>
            <person name="de Moraes M.H."/>
            <person name="Cunha O.L."/>
            <person name="Mendonca-Neto R."/>
            <person name="Silva R."/>
            <person name="Teixeira S.M."/>
            <person name="Murta S.M."/>
            <person name="Sincero T.C."/>
            <person name="Mendes T.A."/>
            <person name="Urmenyi T.P."/>
            <person name="Silva V.G."/>
            <person name="da Rocha W.D."/>
            <person name="Andersson B."/>
            <person name="Romanha A.J."/>
            <person name="Steindel M."/>
            <person name="de Vasconcelos A.T."/>
            <person name="Grisard E.C."/>
        </authorList>
    </citation>
    <scope>NUCLEOTIDE SEQUENCE [LARGE SCALE GENOMIC DNA]</scope>
    <source>
        <strain evidence="19 20">SC58</strain>
    </source>
</reference>
<comment type="similarity">
    <text evidence="16">Belongs to the AAA ATPase family.</text>
</comment>
<dbReference type="InterPro" id="IPR003960">
    <property type="entry name" value="ATPase_AAA_CS"/>
</dbReference>
<keyword evidence="20" id="KW-1185">Reference proteome</keyword>
<dbReference type="FunFam" id="1.10.8.60:FF:000001">
    <property type="entry name" value="ATP-dependent zinc metalloprotease FtsH"/>
    <property type="match status" value="1"/>
</dbReference>
<dbReference type="PANTHER" id="PTHR23076">
    <property type="entry name" value="METALLOPROTEASE M41 FTSH"/>
    <property type="match status" value="1"/>
</dbReference>
<dbReference type="Proteomes" id="UP000031737">
    <property type="component" value="Unassembled WGS sequence"/>
</dbReference>
<evidence type="ECO:0000256" key="3">
    <source>
        <dbReference type="ARBA" id="ARBA00010044"/>
    </source>
</evidence>
<dbReference type="GO" id="GO:0004176">
    <property type="term" value="F:ATP-dependent peptidase activity"/>
    <property type="evidence" value="ECO:0007669"/>
    <property type="project" value="InterPro"/>
</dbReference>
<dbReference type="GO" id="GO:0016887">
    <property type="term" value="F:ATP hydrolysis activity"/>
    <property type="evidence" value="ECO:0007669"/>
    <property type="project" value="InterPro"/>
</dbReference>
<feature type="compositionally biased region" description="Low complexity" evidence="17">
    <location>
        <begin position="61"/>
        <end position="75"/>
    </location>
</feature>
<gene>
    <name evidence="19" type="ORF">TRSC58_01297</name>
</gene>
<dbReference type="AlphaFoldDB" id="A0A061JCE5"/>
<evidence type="ECO:0000256" key="5">
    <source>
        <dbReference type="ARBA" id="ARBA00022670"/>
    </source>
</evidence>
<keyword evidence="12" id="KW-0809">Transit peptide</keyword>
<evidence type="ECO:0000256" key="2">
    <source>
        <dbReference type="ARBA" id="ARBA00004141"/>
    </source>
</evidence>
<dbReference type="SUPFAM" id="SSF140990">
    <property type="entry name" value="FtsH protease domain-like"/>
    <property type="match status" value="1"/>
</dbReference>
<dbReference type="Gene3D" id="1.10.8.60">
    <property type="match status" value="1"/>
</dbReference>
<dbReference type="VEuPathDB" id="TriTrypDB:TRSC58_01297"/>
<evidence type="ECO:0000256" key="4">
    <source>
        <dbReference type="ARBA" id="ARBA00010550"/>
    </source>
</evidence>
<dbReference type="Gene3D" id="3.40.50.300">
    <property type="entry name" value="P-loop containing nucleotide triphosphate hydrolases"/>
    <property type="match status" value="1"/>
</dbReference>
<keyword evidence="9" id="KW-0378">Hydrolase</keyword>
<dbReference type="Gene3D" id="1.20.58.760">
    <property type="entry name" value="Peptidase M41"/>
    <property type="match status" value="1"/>
</dbReference>
<dbReference type="InterPro" id="IPR037219">
    <property type="entry name" value="Peptidase_M41-like"/>
</dbReference>
<keyword evidence="11 16" id="KW-0067">ATP-binding</keyword>
<feature type="region of interest" description="Disordered" evidence="17">
    <location>
        <begin position="49"/>
        <end position="84"/>
    </location>
</feature>
<keyword evidence="5" id="KW-0645">Protease</keyword>
<evidence type="ECO:0000256" key="9">
    <source>
        <dbReference type="ARBA" id="ARBA00022801"/>
    </source>
</evidence>
<evidence type="ECO:0000313" key="19">
    <source>
        <dbReference type="EMBL" id="ESL10962.1"/>
    </source>
</evidence>
<dbReference type="InterPro" id="IPR003959">
    <property type="entry name" value="ATPase_AAA_core"/>
</dbReference>
<name>A0A061JCE5_TRYRA</name>
<dbReference type="Pfam" id="PF00004">
    <property type="entry name" value="AAA"/>
    <property type="match status" value="1"/>
</dbReference>
<evidence type="ECO:0000256" key="11">
    <source>
        <dbReference type="ARBA" id="ARBA00022840"/>
    </source>
</evidence>
<evidence type="ECO:0000256" key="14">
    <source>
        <dbReference type="ARBA" id="ARBA00023049"/>
    </source>
</evidence>
<dbReference type="PANTHER" id="PTHR23076:SF97">
    <property type="entry name" value="ATP-DEPENDENT ZINC METALLOPROTEASE YME1L1"/>
    <property type="match status" value="1"/>
</dbReference>
<dbReference type="InterPro" id="IPR003593">
    <property type="entry name" value="AAA+_ATPase"/>
</dbReference>
<evidence type="ECO:0000313" key="20">
    <source>
        <dbReference type="Proteomes" id="UP000031737"/>
    </source>
</evidence>
<evidence type="ECO:0000256" key="1">
    <source>
        <dbReference type="ARBA" id="ARBA00001947"/>
    </source>
</evidence>
<dbReference type="Pfam" id="PF01434">
    <property type="entry name" value="Peptidase_M41"/>
    <property type="match status" value="1"/>
</dbReference>
<keyword evidence="8 16" id="KW-0547">Nucleotide-binding</keyword>
<evidence type="ECO:0000256" key="15">
    <source>
        <dbReference type="ARBA" id="ARBA00023136"/>
    </source>
</evidence>
<keyword evidence="6" id="KW-0812">Transmembrane</keyword>
<evidence type="ECO:0000256" key="13">
    <source>
        <dbReference type="ARBA" id="ARBA00022989"/>
    </source>
</evidence>
<comment type="subcellular location">
    <subcellularLocation>
        <location evidence="2">Membrane</location>
        <topology evidence="2">Multi-pass membrane protein</topology>
    </subcellularLocation>
</comment>
<dbReference type="SUPFAM" id="SSF52540">
    <property type="entry name" value="P-loop containing nucleoside triphosphate hydrolases"/>
    <property type="match status" value="1"/>
</dbReference>
<proteinExistence type="inferred from homology"/>
<dbReference type="GO" id="GO:0005524">
    <property type="term" value="F:ATP binding"/>
    <property type="evidence" value="ECO:0007669"/>
    <property type="project" value="UniProtKB-KW"/>
</dbReference>
<protein>
    <submittedName>
        <fullName evidence="19">Mitochondrial ATP-dependent zinc metallopeptidase</fullName>
    </submittedName>
</protein>
<keyword evidence="13" id="KW-1133">Transmembrane helix</keyword>
<evidence type="ECO:0000256" key="12">
    <source>
        <dbReference type="ARBA" id="ARBA00022946"/>
    </source>
</evidence>
<dbReference type="PROSITE" id="PS00674">
    <property type="entry name" value="AAA"/>
    <property type="match status" value="1"/>
</dbReference>
<feature type="domain" description="AAA+ ATPase" evidence="18">
    <location>
        <begin position="221"/>
        <end position="357"/>
    </location>
</feature>
<dbReference type="GO" id="GO:0046872">
    <property type="term" value="F:metal ion binding"/>
    <property type="evidence" value="ECO:0007669"/>
    <property type="project" value="UniProtKB-KW"/>
</dbReference>
<dbReference type="EMBL" id="AUPL01001297">
    <property type="protein sequence ID" value="ESL10962.1"/>
    <property type="molecule type" value="Genomic_DNA"/>
</dbReference>
<sequence>MRRYYGQLESVLRHQTLALRFKLAPGRRLTTVIIPHSISIQRCSYHDYSRQTAYPPPPSPSSMQQPQVSSPYPQYVHQGAPPGQPVYNTQQGTPGFLGATVPELGTKERPLVVLSAPQQTSWATRMWLLLLFGIGISCVLNLIDELSSRVQESSSSVRPSPVSRAALTGMFVSSDVRPVDLNDLEVTFDSIRGCDEAKGELEVVVEFLKDPERFYYLGGRLPRGALLVGPPGCGKTMLAKAIAKEAGVNFFYATGSEFDEMYVGVGSRRIRELFAAAKANAPALIFIDEIDALGGKRSRADHAYSRMTLNQLLAEMDGFRSKESVVVLAATNTPDALDKALTRPGRFDTTISVDPPDMKGREEVLEVYLKKVKADASVNAHSIARGTTGFTGAELNNLVNIATIRAAVMRKNAVTMEDVEYARDRVMMGAASNKVIPEEERRVTAYHEGGHALAAILLEKEGAEPVQKATIVPRGNGIMGLVAQAPERDTYSQRKRQCLARLKVCLAGRVGEEILLGEDDVTTGASSDFHQASQMARNMVRRFGFSDELGFVDYESAGTPEGAYMSEATKSKIETEVASLLKDSYKEVKQMLLSHRKELDSVAQHLMQHETLTGEELKRVLKGEVLPVKVKTENLQPPAKKPPKGSDGMTGRRRPVPIS</sequence>
<accession>A0A061JCE5</accession>
<dbReference type="InterPro" id="IPR027417">
    <property type="entry name" value="P-loop_NTPase"/>
</dbReference>
<dbReference type="GO" id="GO:0006508">
    <property type="term" value="P:proteolysis"/>
    <property type="evidence" value="ECO:0007669"/>
    <property type="project" value="UniProtKB-KW"/>
</dbReference>
<comment type="similarity">
    <text evidence="3">In the C-terminal section; belongs to the peptidase M41 family.</text>
</comment>
<evidence type="ECO:0000256" key="16">
    <source>
        <dbReference type="RuleBase" id="RU003651"/>
    </source>
</evidence>
<dbReference type="FunFam" id="1.20.58.760:FF:000001">
    <property type="entry name" value="ATP-dependent zinc metalloprotease FtsH"/>
    <property type="match status" value="1"/>
</dbReference>
<evidence type="ECO:0000256" key="7">
    <source>
        <dbReference type="ARBA" id="ARBA00022723"/>
    </source>
</evidence>
<organism evidence="19 20">
    <name type="scientific">Trypanosoma rangeli SC58</name>
    <dbReference type="NCBI Taxonomy" id="429131"/>
    <lineage>
        <taxon>Eukaryota</taxon>
        <taxon>Discoba</taxon>
        <taxon>Euglenozoa</taxon>
        <taxon>Kinetoplastea</taxon>
        <taxon>Metakinetoplastina</taxon>
        <taxon>Trypanosomatida</taxon>
        <taxon>Trypanosomatidae</taxon>
        <taxon>Trypanosoma</taxon>
        <taxon>Herpetosoma</taxon>
    </lineage>
</organism>
<comment type="similarity">
    <text evidence="4">In the N-terminal section; belongs to the AAA ATPase family.</text>
</comment>
<keyword evidence="14" id="KW-0482">Metalloprotease</keyword>
<dbReference type="FunFam" id="3.40.50.300:FF:000277">
    <property type="entry name" value="ATP-dependent zinc metalloprotease FtsH"/>
    <property type="match status" value="1"/>
</dbReference>
<dbReference type="GO" id="GO:0016020">
    <property type="term" value="C:membrane"/>
    <property type="evidence" value="ECO:0007669"/>
    <property type="project" value="UniProtKB-SubCell"/>
</dbReference>